<dbReference type="SMART" id="SM00421">
    <property type="entry name" value="HTH_LUXR"/>
    <property type="match status" value="1"/>
</dbReference>
<dbReference type="SUPFAM" id="SSF46894">
    <property type="entry name" value="C-terminal effector domain of the bipartite response regulators"/>
    <property type="match status" value="1"/>
</dbReference>
<dbReference type="InterPro" id="IPR036388">
    <property type="entry name" value="WH-like_DNA-bd_sf"/>
</dbReference>
<evidence type="ECO:0000256" key="1">
    <source>
        <dbReference type="ARBA" id="ARBA00023015"/>
    </source>
</evidence>
<keyword evidence="6" id="KW-1185">Reference proteome</keyword>
<dbReference type="EMBL" id="PNRF01000048">
    <property type="protein sequence ID" value="PMR71992.1"/>
    <property type="molecule type" value="Genomic_DNA"/>
</dbReference>
<keyword evidence="3" id="KW-0804">Transcription</keyword>
<dbReference type="Gene3D" id="1.10.10.10">
    <property type="entry name" value="Winged helix-like DNA-binding domain superfamily/Winged helix DNA-binding domain"/>
    <property type="match status" value="1"/>
</dbReference>
<sequence>MPYDTPLTLSATDEIYSLWDRLAHFPASETEAALLHLLEALCRISDADNAYWLGAIRLADCAPEDPMMGWRPRVIRYLNGHDERMKLFLQLSRESERRPDSSMLAQIRKAGEFRGALKRELVPEEWFESEYNQRVNLSWGITDTLFVTTPVNEDCEAYIALQRKRDAEDLFTRDDLQRAASALRGLIWFQRRVFLSYGLVVSETPLTPVERKVLGLLLTDKPEKLIAAEMDQTPATTHSYVRDIYRKLGVKSRAALAAIWLGH</sequence>
<keyword evidence="1" id="KW-0805">Transcription regulation</keyword>
<reference evidence="5 6" key="1">
    <citation type="submission" date="2018-01" db="EMBL/GenBank/DDBJ databases">
        <title>Halomonas endophytica sp. nov., isolated from storage liquid in the stems of Populus euphratica.</title>
        <authorList>
            <person name="Chen C."/>
        </authorList>
    </citation>
    <scope>NUCLEOTIDE SEQUENCE [LARGE SCALE GENOMIC DNA]</scope>
    <source>
        <strain evidence="5 6">MC28</strain>
    </source>
</reference>
<dbReference type="CDD" id="cd06170">
    <property type="entry name" value="LuxR_C_like"/>
    <property type="match status" value="1"/>
</dbReference>
<dbReference type="PANTHER" id="PTHR44688:SF16">
    <property type="entry name" value="DNA-BINDING TRANSCRIPTIONAL ACTIVATOR DEVR_DOSR"/>
    <property type="match status" value="1"/>
</dbReference>
<evidence type="ECO:0000256" key="2">
    <source>
        <dbReference type="ARBA" id="ARBA00023125"/>
    </source>
</evidence>
<dbReference type="InterPro" id="IPR000792">
    <property type="entry name" value="Tscrpt_reg_LuxR_C"/>
</dbReference>
<dbReference type="Pfam" id="PF00196">
    <property type="entry name" value="GerE"/>
    <property type="match status" value="1"/>
</dbReference>
<proteinExistence type="predicted"/>
<name>A0A2N7TUX2_9GAMM</name>
<evidence type="ECO:0000313" key="6">
    <source>
        <dbReference type="Proteomes" id="UP000235803"/>
    </source>
</evidence>
<dbReference type="RefSeq" id="WP_102655647.1">
    <property type="nucleotide sequence ID" value="NZ_PNRF01000048.1"/>
</dbReference>
<gene>
    <name evidence="5" type="ORF">C1H69_22700</name>
</gene>
<dbReference type="Proteomes" id="UP000235803">
    <property type="component" value="Unassembled WGS sequence"/>
</dbReference>
<keyword evidence="2" id="KW-0238">DNA-binding</keyword>
<dbReference type="PANTHER" id="PTHR44688">
    <property type="entry name" value="DNA-BINDING TRANSCRIPTIONAL ACTIVATOR DEVR_DOSR"/>
    <property type="match status" value="1"/>
</dbReference>
<accession>A0A2N7TUX2</accession>
<comment type="caution">
    <text evidence="5">The sequence shown here is derived from an EMBL/GenBank/DDBJ whole genome shotgun (WGS) entry which is preliminary data.</text>
</comment>
<evidence type="ECO:0000259" key="4">
    <source>
        <dbReference type="PROSITE" id="PS50043"/>
    </source>
</evidence>
<evidence type="ECO:0000313" key="5">
    <source>
        <dbReference type="EMBL" id="PMR71992.1"/>
    </source>
</evidence>
<dbReference type="OrthoDB" id="256105at2"/>
<protein>
    <submittedName>
        <fullName evidence="5">Helix-turn-helix transcriptional regulator</fullName>
    </submittedName>
</protein>
<evidence type="ECO:0000256" key="3">
    <source>
        <dbReference type="ARBA" id="ARBA00023163"/>
    </source>
</evidence>
<dbReference type="GO" id="GO:0006355">
    <property type="term" value="P:regulation of DNA-templated transcription"/>
    <property type="evidence" value="ECO:0007669"/>
    <property type="project" value="InterPro"/>
</dbReference>
<feature type="domain" description="HTH luxR-type" evidence="4">
    <location>
        <begin position="199"/>
        <end position="263"/>
    </location>
</feature>
<organism evidence="5 6">
    <name type="scientific">Billgrantia endophytica</name>
    <dbReference type="NCBI Taxonomy" id="2033802"/>
    <lineage>
        <taxon>Bacteria</taxon>
        <taxon>Pseudomonadati</taxon>
        <taxon>Pseudomonadota</taxon>
        <taxon>Gammaproteobacteria</taxon>
        <taxon>Oceanospirillales</taxon>
        <taxon>Halomonadaceae</taxon>
        <taxon>Billgrantia</taxon>
    </lineage>
</organism>
<dbReference type="GO" id="GO:0003677">
    <property type="term" value="F:DNA binding"/>
    <property type="evidence" value="ECO:0007669"/>
    <property type="project" value="UniProtKB-KW"/>
</dbReference>
<dbReference type="InterPro" id="IPR016032">
    <property type="entry name" value="Sig_transdc_resp-reg_C-effctor"/>
</dbReference>
<dbReference type="PROSITE" id="PS50043">
    <property type="entry name" value="HTH_LUXR_2"/>
    <property type="match status" value="1"/>
</dbReference>
<dbReference type="AlphaFoldDB" id="A0A2N7TUX2"/>